<dbReference type="PANTHER" id="PTHR11567:SF211">
    <property type="entry name" value="PROSTATIC ACID PHOSPHATASE"/>
    <property type="match status" value="1"/>
</dbReference>
<gene>
    <name evidence="10" type="primary">LOC106743095</name>
</gene>
<keyword evidence="6" id="KW-1015">Disulfide bond</keyword>
<dbReference type="Proteomes" id="UP000515204">
    <property type="component" value="Unplaced"/>
</dbReference>
<dbReference type="AlphaFoldDB" id="A0A6P3X1E1"/>
<evidence type="ECO:0000256" key="1">
    <source>
        <dbReference type="ARBA" id="ARBA00000032"/>
    </source>
</evidence>
<dbReference type="SUPFAM" id="SSF53254">
    <property type="entry name" value="Phosphoglycerate mutase-like"/>
    <property type="match status" value="1"/>
</dbReference>
<keyword evidence="4 8" id="KW-0732">Signal</keyword>
<dbReference type="EC" id="3.1.3.2" evidence="3"/>
<organism evidence="9 10">
    <name type="scientific">Dinoponera quadriceps</name>
    <name type="common">South American ant</name>
    <dbReference type="NCBI Taxonomy" id="609295"/>
    <lineage>
        <taxon>Eukaryota</taxon>
        <taxon>Metazoa</taxon>
        <taxon>Ecdysozoa</taxon>
        <taxon>Arthropoda</taxon>
        <taxon>Hexapoda</taxon>
        <taxon>Insecta</taxon>
        <taxon>Pterygota</taxon>
        <taxon>Neoptera</taxon>
        <taxon>Endopterygota</taxon>
        <taxon>Hymenoptera</taxon>
        <taxon>Apocrita</taxon>
        <taxon>Aculeata</taxon>
        <taxon>Formicoidea</taxon>
        <taxon>Formicidae</taxon>
        <taxon>Ponerinae</taxon>
        <taxon>Ponerini</taxon>
        <taxon>Dinoponera</taxon>
    </lineage>
</organism>
<dbReference type="InterPro" id="IPR050645">
    <property type="entry name" value="Histidine_acid_phosphatase"/>
</dbReference>
<evidence type="ECO:0000256" key="8">
    <source>
        <dbReference type="SAM" id="SignalP"/>
    </source>
</evidence>
<evidence type="ECO:0000313" key="9">
    <source>
        <dbReference type="Proteomes" id="UP000515204"/>
    </source>
</evidence>
<reference evidence="10" key="1">
    <citation type="submission" date="2025-08" db="UniProtKB">
        <authorList>
            <consortium name="RefSeq"/>
        </authorList>
    </citation>
    <scope>IDENTIFICATION</scope>
</reference>
<protein>
    <recommendedName>
        <fullName evidence="3">acid phosphatase</fullName>
        <ecNumber evidence="3">3.1.3.2</ecNumber>
    </recommendedName>
</protein>
<sequence length="426" mass="47782">MNGSRFACVTLALCIVRLSATSAVPDLKLVHVLFAHKLYAPREDQKAERESLPRLLSYEYFISARKNMSNTSNLNMYNLGVHLRKIYSGFLGDGLQSYEPTKMRSTEYALSILSAQLVNAGLWPPTEEQMWMTGLNWQPMPANYMELKEDVLMLGSLCPNFISRMNEVLETAEMRETLSQYQPLFDYLSYYTERNISTPSDVALLYASLETMADQDEMLPHWARDVFPHGTMYNVTLSEYDLLSATLLQRQLNGGTFLAEIVGNSLKYMSGEIPENRKMMLYSGDGRNIAGVLRNLDLWSPHIPNEAAALIFELYLDNDTDTYGIKINYYTGVDETTIALSLPNCTEICPLQTLLDVVFELIPQNPRALCGWITENSTPGAKDADPLSLQKNNSSDSSGSANWCGSGGLIFNLTLLNLFSLVLAVR</sequence>
<name>A0A6P3X1E1_DINQU</name>
<dbReference type="KEGG" id="dqu:106743095"/>
<accession>A0A6P3X1E1</accession>
<evidence type="ECO:0000256" key="7">
    <source>
        <dbReference type="ARBA" id="ARBA00023180"/>
    </source>
</evidence>
<evidence type="ECO:0000256" key="6">
    <source>
        <dbReference type="ARBA" id="ARBA00023157"/>
    </source>
</evidence>
<dbReference type="GeneID" id="106743095"/>
<dbReference type="Pfam" id="PF00328">
    <property type="entry name" value="His_Phos_2"/>
    <property type="match status" value="1"/>
</dbReference>
<dbReference type="InterPro" id="IPR029033">
    <property type="entry name" value="His_PPase_superfam"/>
</dbReference>
<dbReference type="PANTHER" id="PTHR11567">
    <property type="entry name" value="ACID PHOSPHATASE-RELATED"/>
    <property type="match status" value="1"/>
</dbReference>
<evidence type="ECO:0000313" key="10">
    <source>
        <dbReference type="RefSeq" id="XP_014472118.1"/>
    </source>
</evidence>
<feature type="chain" id="PRO_5028055481" description="acid phosphatase" evidence="8">
    <location>
        <begin position="24"/>
        <end position="426"/>
    </location>
</feature>
<keyword evidence="9" id="KW-1185">Reference proteome</keyword>
<dbReference type="InterPro" id="IPR000560">
    <property type="entry name" value="His_Pase_clade-2"/>
</dbReference>
<dbReference type="GO" id="GO:0003993">
    <property type="term" value="F:acid phosphatase activity"/>
    <property type="evidence" value="ECO:0007669"/>
    <property type="project" value="UniProtKB-EC"/>
</dbReference>
<evidence type="ECO:0000256" key="2">
    <source>
        <dbReference type="ARBA" id="ARBA00005375"/>
    </source>
</evidence>
<dbReference type="RefSeq" id="XP_014472118.1">
    <property type="nucleotide sequence ID" value="XM_014616632.1"/>
</dbReference>
<evidence type="ECO:0000256" key="3">
    <source>
        <dbReference type="ARBA" id="ARBA00012646"/>
    </source>
</evidence>
<keyword evidence="5" id="KW-0378">Hydrolase</keyword>
<dbReference type="OrthoDB" id="5821688at2759"/>
<comment type="catalytic activity">
    <reaction evidence="1">
        <text>a phosphate monoester + H2O = an alcohol + phosphate</text>
        <dbReference type="Rhea" id="RHEA:15017"/>
        <dbReference type="ChEBI" id="CHEBI:15377"/>
        <dbReference type="ChEBI" id="CHEBI:30879"/>
        <dbReference type="ChEBI" id="CHEBI:43474"/>
        <dbReference type="ChEBI" id="CHEBI:67140"/>
        <dbReference type="EC" id="3.1.3.2"/>
    </reaction>
</comment>
<comment type="similarity">
    <text evidence="2">Belongs to the histidine acid phosphatase family.</text>
</comment>
<dbReference type="Gene3D" id="3.40.50.1240">
    <property type="entry name" value="Phosphoglycerate mutase-like"/>
    <property type="match status" value="1"/>
</dbReference>
<evidence type="ECO:0000256" key="4">
    <source>
        <dbReference type="ARBA" id="ARBA00022729"/>
    </source>
</evidence>
<feature type="signal peptide" evidence="8">
    <location>
        <begin position="1"/>
        <end position="23"/>
    </location>
</feature>
<proteinExistence type="inferred from homology"/>
<keyword evidence="7" id="KW-0325">Glycoprotein</keyword>
<evidence type="ECO:0000256" key="5">
    <source>
        <dbReference type="ARBA" id="ARBA00022801"/>
    </source>
</evidence>